<dbReference type="OrthoDB" id="9800154at2"/>
<proteinExistence type="predicted"/>
<dbReference type="SUPFAM" id="SSF52091">
    <property type="entry name" value="SpoIIaa-like"/>
    <property type="match status" value="1"/>
</dbReference>
<dbReference type="PROSITE" id="PS50801">
    <property type="entry name" value="STAS"/>
    <property type="match status" value="1"/>
</dbReference>
<dbReference type="PANTHER" id="PTHR33745">
    <property type="entry name" value="RSBT ANTAGONIST PROTEIN RSBS-RELATED"/>
    <property type="match status" value="1"/>
</dbReference>
<evidence type="ECO:0000256" key="1">
    <source>
        <dbReference type="ARBA" id="ARBA00022553"/>
    </source>
</evidence>
<dbReference type="Proteomes" id="UP000317316">
    <property type="component" value="Unassembled WGS sequence"/>
</dbReference>
<comment type="caution">
    <text evidence="3">The sequence shown here is derived from an EMBL/GenBank/DDBJ whole genome shotgun (WGS) entry which is preliminary data.</text>
</comment>
<dbReference type="PANTHER" id="PTHR33745:SF3">
    <property type="entry name" value="RSBT CO-ANTAGONIST PROTEIN RSBRC"/>
    <property type="match status" value="1"/>
</dbReference>
<keyword evidence="4" id="KW-1185">Reference proteome</keyword>
<dbReference type="EMBL" id="VDGH01000008">
    <property type="protein sequence ID" value="TQR11814.1"/>
    <property type="molecule type" value="Genomic_DNA"/>
</dbReference>
<dbReference type="Gene3D" id="3.30.750.24">
    <property type="entry name" value="STAS domain"/>
    <property type="match status" value="1"/>
</dbReference>
<name>A0A544T324_9BACI</name>
<evidence type="ECO:0000313" key="4">
    <source>
        <dbReference type="Proteomes" id="UP000317316"/>
    </source>
</evidence>
<protein>
    <submittedName>
        <fullName evidence="3">STAS domain-containing protein</fullName>
    </submittedName>
</protein>
<dbReference type="InterPro" id="IPR036513">
    <property type="entry name" value="STAS_dom_sf"/>
</dbReference>
<dbReference type="CDD" id="cd07041">
    <property type="entry name" value="STAS_RsbR_RsbS_like"/>
    <property type="match status" value="1"/>
</dbReference>
<reference evidence="3 4" key="1">
    <citation type="submission" date="2019-05" db="EMBL/GenBank/DDBJ databases">
        <title>Psychrobacillus vulpis sp. nov., a new species isolated from feces of a red fox that inhabits in The Tablas de Daimiel Natural Park, Albacete, Spain.</title>
        <authorList>
            <person name="Rodriguez M."/>
            <person name="Reina J.C."/>
            <person name="Bejar V."/>
            <person name="Llamas I."/>
        </authorList>
    </citation>
    <scope>NUCLEOTIDE SEQUENCE [LARGE SCALE GENOMIC DNA]</scope>
    <source>
        <strain evidence="3 4">NEAU-3TGS17</strain>
    </source>
</reference>
<evidence type="ECO:0000313" key="3">
    <source>
        <dbReference type="EMBL" id="TQR11814.1"/>
    </source>
</evidence>
<gene>
    <name evidence="3" type="ORF">FG382_14475</name>
</gene>
<dbReference type="InterPro" id="IPR051932">
    <property type="entry name" value="Bact_StressResp_Reg"/>
</dbReference>
<dbReference type="InterPro" id="IPR002645">
    <property type="entry name" value="STAS_dom"/>
</dbReference>
<organism evidence="3 4">
    <name type="scientific">Psychrobacillus lasiicapitis</name>
    <dbReference type="NCBI Taxonomy" id="1636719"/>
    <lineage>
        <taxon>Bacteria</taxon>
        <taxon>Bacillati</taxon>
        <taxon>Bacillota</taxon>
        <taxon>Bacilli</taxon>
        <taxon>Bacillales</taxon>
        <taxon>Bacillaceae</taxon>
        <taxon>Psychrobacillus</taxon>
    </lineage>
</organism>
<evidence type="ECO:0000259" key="2">
    <source>
        <dbReference type="PROSITE" id="PS50801"/>
    </source>
</evidence>
<sequence length="283" mass="32213">MKSINEQLYEYLINNSRNITERWFAEKDNFTGAFYSNNSNPQIDDILLEQHALTIKTVVSAFLEEKGSLEEQQLLWAETVAKSRIENNTPIHEVIEALNKTRETIWGYVGLFAKEHDEVVTKTHIIKWSIVYNTSFDHLIYLFSEKYYELSNKRLTAQQTLINELGTPVIPILERVAVLPIVGDIDTSRAKALLQEVPQKCSALGIEQLFIDISAVPIMDTMVANEMFQLMDILNLLGIQTFMSGIRPEIAQTSIQLGLDFSSIPTFSSLKQALFMTGVYKNI</sequence>
<feature type="domain" description="STAS" evidence="2">
    <location>
        <begin position="166"/>
        <end position="277"/>
    </location>
</feature>
<keyword evidence="1" id="KW-0597">Phosphoprotein</keyword>
<accession>A0A544T324</accession>
<dbReference type="Gene3D" id="1.10.490.70">
    <property type="entry name" value="Histidine kinase N-terminal domain"/>
    <property type="match status" value="1"/>
</dbReference>
<dbReference type="RefSeq" id="WP_142539598.1">
    <property type="nucleotide sequence ID" value="NZ_BMIE01000001.1"/>
</dbReference>
<dbReference type="Pfam" id="PF01740">
    <property type="entry name" value="STAS"/>
    <property type="match status" value="1"/>
</dbReference>
<dbReference type="AlphaFoldDB" id="A0A544T324"/>